<dbReference type="GO" id="GO:0043565">
    <property type="term" value="F:sequence-specific DNA binding"/>
    <property type="evidence" value="ECO:0007669"/>
    <property type="project" value="InterPro"/>
</dbReference>
<dbReference type="Pfam" id="PF01371">
    <property type="entry name" value="Trp_repressor"/>
    <property type="match status" value="1"/>
</dbReference>
<evidence type="ECO:0000313" key="2">
    <source>
        <dbReference type="Proteomes" id="UP000229739"/>
    </source>
</evidence>
<dbReference type="AlphaFoldDB" id="A0A2M8G4M3"/>
<proteinExistence type="predicted"/>
<organism evidence="1 2">
    <name type="scientific">Candidatus Beckwithbacteria bacterium CG_4_9_14_0_2_um_filter_47_11</name>
    <dbReference type="NCBI Taxonomy" id="1974494"/>
    <lineage>
        <taxon>Bacteria</taxon>
        <taxon>Candidatus Beckwithiibacteriota</taxon>
    </lineage>
</organism>
<name>A0A2M8G4M3_9BACT</name>
<dbReference type="InterPro" id="IPR038116">
    <property type="entry name" value="TrpR-like_sf"/>
</dbReference>
<gene>
    <name evidence="1" type="ORF">CO018_01930</name>
</gene>
<dbReference type="Gene3D" id="1.10.1270.10">
    <property type="entry name" value="TrpR-like"/>
    <property type="match status" value="1"/>
</dbReference>
<evidence type="ECO:0000313" key="1">
    <source>
        <dbReference type="EMBL" id="PJC66432.1"/>
    </source>
</evidence>
<sequence length="150" mass="17361">MTRISKNRLDKSTSDRMFALFWRSLTRLGSQEETAEFFSDILSETEQVMIAKRYTAAILLAKGYNQTHIKKVLNLSYSTLGTVAGWLKNLKPATKKILDRHLKDEAWGQFFDKIDEVLDILPPGKYANWSKEGKEKYQRSLTRSARSLLR</sequence>
<protein>
    <recommendedName>
        <fullName evidence="3">TrpR like protein, YerC/YecD</fullName>
    </recommendedName>
</protein>
<dbReference type="InterPro" id="IPR010921">
    <property type="entry name" value="Trp_repressor/repl_initiator"/>
</dbReference>
<dbReference type="GO" id="GO:0003700">
    <property type="term" value="F:DNA-binding transcription factor activity"/>
    <property type="evidence" value="ECO:0007669"/>
    <property type="project" value="InterPro"/>
</dbReference>
<accession>A0A2M8G4M3</accession>
<reference evidence="2" key="1">
    <citation type="submission" date="2017-09" db="EMBL/GenBank/DDBJ databases">
        <title>Depth-based differentiation of microbial function through sediment-hosted aquifers and enrichment of novel symbionts in the deep terrestrial subsurface.</title>
        <authorList>
            <person name="Probst A.J."/>
            <person name="Ladd B."/>
            <person name="Jarett J.K."/>
            <person name="Geller-Mcgrath D.E."/>
            <person name="Sieber C.M.K."/>
            <person name="Emerson J.B."/>
            <person name="Anantharaman K."/>
            <person name="Thomas B.C."/>
            <person name="Malmstrom R."/>
            <person name="Stieglmeier M."/>
            <person name="Klingl A."/>
            <person name="Woyke T."/>
            <person name="Ryan C.M."/>
            <person name="Banfield J.F."/>
        </authorList>
    </citation>
    <scope>NUCLEOTIDE SEQUENCE [LARGE SCALE GENOMIC DNA]</scope>
</reference>
<comment type="caution">
    <text evidence="1">The sequence shown here is derived from an EMBL/GenBank/DDBJ whole genome shotgun (WGS) entry which is preliminary data.</text>
</comment>
<evidence type="ECO:0008006" key="3">
    <source>
        <dbReference type="Google" id="ProtNLM"/>
    </source>
</evidence>
<dbReference type="Proteomes" id="UP000229739">
    <property type="component" value="Unassembled WGS sequence"/>
</dbReference>
<dbReference type="SUPFAM" id="SSF48295">
    <property type="entry name" value="TrpR-like"/>
    <property type="match status" value="1"/>
</dbReference>
<dbReference type="InterPro" id="IPR000831">
    <property type="entry name" value="Trp_repress"/>
</dbReference>
<dbReference type="EMBL" id="PFQV01000032">
    <property type="protein sequence ID" value="PJC66432.1"/>
    <property type="molecule type" value="Genomic_DNA"/>
</dbReference>